<dbReference type="EMBL" id="CAJNOQ010022887">
    <property type="protein sequence ID" value="CAF1507291.1"/>
    <property type="molecule type" value="Genomic_DNA"/>
</dbReference>
<evidence type="ECO:0000256" key="1">
    <source>
        <dbReference type="SAM" id="MobiDB-lite"/>
    </source>
</evidence>
<feature type="region of interest" description="Disordered" evidence="1">
    <location>
        <begin position="1"/>
        <end position="38"/>
    </location>
</feature>
<gene>
    <name evidence="2" type="ORF">GPM918_LOCUS36952</name>
    <name evidence="3" type="ORF">SRO942_LOCUS37706</name>
</gene>
<feature type="non-terminal residue" evidence="2">
    <location>
        <position position="1"/>
    </location>
</feature>
<dbReference type="EMBL" id="CAJOBC010088416">
    <property type="protein sequence ID" value="CAF4368402.1"/>
    <property type="molecule type" value="Genomic_DNA"/>
</dbReference>
<evidence type="ECO:0000313" key="4">
    <source>
        <dbReference type="Proteomes" id="UP000663829"/>
    </source>
</evidence>
<name>A0A815TVG4_9BILA</name>
<evidence type="ECO:0000313" key="3">
    <source>
        <dbReference type="EMBL" id="CAF4368402.1"/>
    </source>
</evidence>
<sequence length="38" mass="3791">MQSTGYAPRRAGQQILAATGHSSSDAGGSLPECSIGDI</sequence>
<reference evidence="2" key="1">
    <citation type="submission" date="2021-02" db="EMBL/GenBank/DDBJ databases">
        <authorList>
            <person name="Nowell W R."/>
        </authorList>
    </citation>
    <scope>NUCLEOTIDE SEQUENCE</scope>
</reference>
<organism evidence="2 4">
    <name type="scientific">Didymodactylos carnosus</name>
    <dbReference type="NCBI Taxonomy" id="1234261"/>
    <lineage>
        <taxon>Eukaryota</taxon>
        <taxon>Metazoa</taxon>
        <taxon>Spiralia</taxon>
        <taxon>Gnathifera</taxon>
        <taxon>Rotifera</taxon>
        <taxon>Eurotatoria</taxon>
        <taxon>Bdelloidea</taxon>
        <taxon>Philodinida</taxon>
        <taxon>Philodinidae</taxon>
        <taxon>Didymodactylos</taxon>
    </lineage>
</organism>
<proteinExistence type="predicted"/>
<dbReference type="AlphaFoldDB" id="A0A815TVG4"/>
<keyword evidence="4" id="KW-1185">Reference proteome</keyword>
<protein>
    <submittedName>
        <fullName evidence="2">Uncharacterized protein</fullName>
    </submittedName>
</protein>
<comment type="caution">
    <text evidence="2">The sequence shown here is derived from an EMBL/GenBank/DDBJ whole genome shotgun (WGS) entry which is preliminary data.</text>
</comment>
<accession>A0A815TVG4</accession>
<dbReference type="Proteomes" id="UP000663829">
    <property type="component" value="Unassembled WGS sequence"/>
</dbReference>
<evidence type="ECO:0000313" key="2">
    <source>
        <dbReference type="EMBL" id="CAF1507291.1"/>
    </source>
</evidence>
<dbReference type="Proteomes" id="UP000681722">
    <property type="component" value="Unassembled WGS sequence"/>
</dbReference>